<reference evidence="2" key="2">
    <citation type="submission" date="2020-09" db="EMBL/GenBank/DDBJ databases">
        <authorList>
            <person name="Sun Q."/>
            <person name="Zhou Y."/>
        </authorList>
    </citation>
    <scope>NUCLEOTIDE SEQUENCE</scope>
    <source>
        <strain evidence="2">CGMCC 4.7372</strain>
    </source>
</reference>
<accession>A0A8H9LFV7</accession>
<dbReference type="EMBL" id="BMNJ01000002">
    <property type="protein sequence ID" value="GGO97224.1"/>
    <property type="molecule type" value="Genomic_DNA"/>
</dbReference>
<organism evidence="2 3">
    <name type="scientific">Actinomyces gaoshouyii</name>
    <dbReference type="NCBI Taxonomy" id="1960083"/>
    <lineage>
        <taxon>Bacteria</taxon>
        <taxon>Bacillati</taxon>
        <taxon>Actinomycetota</taxon>
        <taxon>Actinomycetes</taxon>
        <taxon>Actinomycetales</taxon>
        <taxon>Actinomycetaceae</taxon>
        <taxon>Actinomyces</taxon>
    </lineage>
</organism>
<evidence type="ECO:0000313" key="3">
    <source>
        <dbReference type="Proteomes" id="UP000614239"/>
    </source>
</evidence>
<gene>
    <name evidence="2" type="ORF">GCM10011612_09320</name>
</gene>
<feature type="region of interest" description="Disordered" evidence="1">
    <location>
        <begin position="20"/>
        <end position="51"/>
    </location>
</feature>
<name>A0A8H9LFV7_9ACTO</name>
<protein>
    <submittedName>
        <fullName evidence="2">Uncharacterized protein</fullName>
    </submittedName>
</protein>
<proteinExistence type="predicted"/>
<sequence>MKAFDIVCSTCRSYVLSARAPESGRDGRRRDGEARDAAGTGPGATGAPWFDMTWPSGGCWHPPCGP</sequence>
<reference evidence="2" key="1">
    <citation type="journal article" date="2014" name="Int. J. Syst. Evol. Microbiol.">
        <title>Complete genome sequence of Corynebacterium casei LMG S-19264T (=DSM 44701T), isolated from a smear-ripened cheese.</title>
        <authorList>
            <consortium name="US DOE Joint Genome Institute (JGI-PGF)"/>
            <person name="Walter F."/>
            <person name="Albersmeier A."/>
            <person name="Kalinowski J."/>
            <person name="Ruckert C."/>
        </authorList>
    </citation>
    <scope>NUCLEOTIDE SEQUENCE</scope>
    <source>
        <strain evidence="2">CGMCC 4.7372</strain>
    </source>
</reference>
<keyword evidence="3" id="KW-1185">Reference proteome</keyword>
<dbReference type="AlphaFoldDB" id="A0A8H9LFV7"/>
<evidence type="ECO:0000256" key="1">
    <source>
        <dbReference type="SAM" id="MobiDB-lite"/>
    </source>
</evidence>
<comment type="caution">
    <text evidence="2">The sequence shown here is derived from an EMBL/GenBank/DDBJ whole genome shotgun (WGS) entry which is preliminary data.</text>
</comment>
<feature type="compositionally biased region" description="Basic and acidic residues" evidence="1">
    <location>
        <begin position="22"/>
        <end position="36"/>
    </location>
</feature>
<dbReference type="Proteomes" id="UP000614239">
    <property type="component" value="Unassembled WGS sequence"/>
</dbReference>
<evidence type="ECO:0000313" key="2">
    <source>
        <dbReference type="EMBL" id="GGO97224.1"/>
    </source>
</evidence>